<comment type="caution">
    <text evidence="2">The sequence shown here is derived from an EMBL/GenBank/DDBJ whole genome shotgun (WGS) entry which is preliminary data.</text>
</comment>
<reference evidence="2 3" key="1">
    <citation type="submission" date="2018-08" db="EMBL/GenBank/DDBJ databases">
        <title>Recombination of ecologically and evolutionarily significant loci maintains genetic cohesion in the Pseudomonas syringae species complex.</title>
        <authorList>
            <person name="Dillon M."/>
            <person name="Thakur S."/>
            <person name="Almeida R.N.D."/>
            <person name="Weir B.S."/>
            <person name="Guttman D.S."/>
        </authorList>
    </citation>
    <scope>NUCLEOTIDE SEQUENCE [LARGE SCALE GENOMIC DNA]</scope>
    <source>
        <strain evidence="2 3">ICMP 3353</strain>
    </source>
</reference>
<evidence type="ECO:0000259" key="1">
    <source>
        <dbReference type="Pfam" id="PF13657"/>
    </source>
</evidence>
<organism evidence="2 3">
    <name type="scientific">Pseudomonas cichorii</name>
    <dbReference type="NCBI Taxonomy" id="36746"/>
    <lineage>
        <taxon>Bacteria</taxon>
        <taxon>Pseudomonadati</taxon>
        <taxon>Pseudomonadota</taxon>
        <taxon>Gammaproteobacteria</taxon>
        <taxon>Pseudomonadales</taxon>
        <taxon>Pseudomonadaceae</taxon>
        <taxon>Pseudomonas</taxon>
    </lineage>
</organism>
<evidence type="ECO:0000313" key="2">
    <source>
        <dbReference type="EMBL" id="RMQ49163.1"/>
    </source>
</evidence>
<evidence type="ECO:0000313" key="3">
    <source>
        <dbReference type="Proteomes" id="UP000277236"/>
    </source>
</evidence>
<accession>A0A3M4M6F0</accession>
<dbReference type="AlphaFoldDB" id="A0A3M4M6F0"/>
<dbReference type="InterPro" id="IPR017508">
    <property type="entry name" value="HipA_N1"/>
</dbReference>
<protein>
    <submittedName>
        <fullName evidence="2">Protein hipA</fullName>
    </submittedName>
</protein>
<sequence length="57" mass="6363">MTKRFKHIEALTVLKEGVKVGDLYRAEGKGIYFTYDPGWIATGFNLSPITNISGNDE</sequence>
<proteinExistence type="predicted"/>
<name>A0A3M4M6F0_PSECI</name>
<dbReference type="RefSeq" id="WP_259644910.1">
    <property type="nucleotide sequence ID" value="NZ_RBRE01000017.1"/>
</dbReference>
<dbReference type="Proteomes" id="UP000277236">
    <property type="component" value="Unassembled WGS sequence"/>
</dbReference>
<dbReference type="EMBL" id="RBRE01000017">
    <property type="protein sequence ID" value="RMQ49163.1"/>
    <property type="molecule type" value="Genomic_DNA"/>
</dbReference>
<feature type="domain" description="HipA N-terminal subdomain 1" evidence="1">
    <location>
        <begin position="11"/>
        <end position="49"/>
    </location>
</feature>
<dbReference type="Pfam" id="PF13657">
    <property type="entry name" value="Couple_hipA"/>
    <property type="match status" value="1"/>
</dbReference>
<gene>
    <name evidence="2" type="ORF">ALQ04_00216</name>
</gene>